<evidence type="ECO:0000256" key="1">
    <source>
        <dbReference type="ARBA" id="ARBA00005054"/>
    </source>
</evidence>
<reference evidence="6 7" key="1">
    <citation type="submission" date="2020-08" db="EMBL/GenBank/DDBJ databases">
        <title>Bridging the membrane lipid divide: bacteria of the FCB group superphylum have the potential to synthesize archaeal ether lipids.</title>
        <authorList>
            <person name="Villanueva L."/>
            <person name="Von Meijenfeldt F.A.B."/>
            <person name="Westbye A.B."/>
            <person name="Yadav S."/>
            <person name="Hopmans E.C."/>
            <person name="Dutilh B.E."/>
            <person name="Sinninghe Damste J.S."/>
        </authorList>
    </citation>
    <scope>NUCLEOTIDE SEQUENCE [LARGE SCALE GENOMIC DNA]</scope>
    <source>
        <strain evidence="6">NIOZ-UU100</strain>
    </source>
</reference>
<dbReference type="PANTHER" id="PTHR43369">
    <property type="entry name" value="PHOSPHORIBOSYLGLYCINAMIDE FORMYLTRANSFERASE"/>
    <property type="match status" value="1"/>
</dbReference>
<accession>A0A8J6TSS7</accession>
<feature type="binding site" evidence="4">
    <location>
        <begin position="104"/>
        <end position="107"/>
    </location>
    <ligand>
        <name>(6R)-10-formyltetrahydrofolate</name>
        <dbReference type="ChEBI" id="CHEBI:195366"/>
    </ligand>
</feature>
<dbReference type="HAMAP" id="MF_01930">
    <property type="entry name" value="PurN"/>
    <property type="match status" value="1"/>
</dbReference>
<feature type="binding site" evidence="4">
    <location>
        <begin position="26"/>
        <end position="28"/>
    </location>
    <ligand>
        <name>N(1)-(5-phospho-beta-D-ribosyl)glycinamide</name>
        <dbReference type="ChEBI" id="CHEBI:143788"/>
    </ligand>
</feature>
<dbReference type="InterPro" id="IPR036477">
    <property type="entry name" value="Formyl_transf_N_sf"/>
</dbReference>
<feature type="binding site" evidence="4">
    <location>
        <position position="79"/>
    </location>
    <ligand>
        <name>(6R)-10-formyltetrahydrofolate</name>
        <dbReference type="ChEBI" id="CHEBI:195366"/>
    </ligand>
</feature>
<proteinExistence type="inferred from homology"/>
<comment type="similarity">
    <text evidence="4">Belongs to the GART family.</text>
</comment>
<evidence type="ECO:0000256" key="2">
    <source>
        <dbReference type="ARBA" id="ARBA00022679"/>
    </source>
</evidence>
<gene>
    <name evidence="4 6" type="primary">purN</name>
    <name evidence="6" type="ORF">H8D24_06200</name>
</gene>
<dbReference type="InterPro" id="IPR002376">
    <property type="entry name" value="Formyl_transf_N"/>
</dbReference>
<dbReference type="GO" id="GO:0006189">
    <property type="term" value="P:'de novo' IMP biosynthetic process"/>
    <property type="evidence" value="ECO:0007669"/>
    <property type="project" value="UniProtKB-UniRule"/>
</dbReference>
<feature type="binding site" evidence="4">
    <location>
        <position position="121"/>
    </location>
    <ligand>
        <name>(6R)-10-formyltetrahydrofolate</name>
        <dbReference type="ChEBI" id="CHEBI:195366"/>
    </ligand>
</feature>
<keyword evidence="3 4" id="KW-0658">Purine biosynthesis</keyword>
<dbReference type="UniPathway" id="UPA00074">
    <property type="reaction ID" value="UER00126"/>
</dbReference>
<name>A0A8J6TSS7_9GAMM</name>
<dbReference type="CDD" id="cd08645">
    <property type="entry name" value="FMT_core_GART"/>
    <property type="match status" value="1"/>
</dbReference>
<dbReference type="EC" id="2.1.2.2" evidence="4"/>
<dbReference type="PANTHER" id="PTHR43369:SF2">
    <property type="entry name" value="PHOSPHORIBOSYLGLYCINAMIDE FORMYLTRANSFERASE"/>
    <property type="match status" value="1"/>
</dbReference>
<feature type="active site" description="Proton donor" evidence="4">
    <location>
        <position position="123"/>
    </location>
</feature>
<evidence type="ECO:0000256" key="3">
    <source>
        <dbReference type="ARBA" id="ARBA00022755"/>
    </source>
</evidence>
<dbReference type="SUPFAM" id="SSF53328">
    <property type="entry name" value="Formyltransferase"/>
    <property type="match status" value="1"/>
</dbReference>
<dbReference type="GO" id="GO:0005829">
    <property type="term" value="C:cytosol"/>
    <property type="evidence" value="ECO:0007669"/>
    <property type="project" value="TreeGrafter"/>
</dbReference>
<dbReference type="AlphaFoldDB" id="A0A8J6TSS7"/>
<sequence length="228" mass="25226">MKRAKSPKLYSANRPISVVVLISGRGSNLQALVRSQQANKIDIKIAGVISNRADAVGLAFAKENNIPTTVVDSTNFGSRSDYDRELIREIDQNRPELVILAGFMRILSSEFVRHYRGRLINIHPSLLPHFKGLHTHQQALDAGAKEHGASVHYVTEELDGGPVFLQAKIPVLNSDNAASLANRVLEREHQLYPAAVQLIANGRIQLVDEKLLFDQTPIDEPIQLDTIS</sequence>
<feature type="domain" description="Formyl transferase N-terminal" evidence="5">
    <location>
        <begin position="18"/>
        <end position="196"/>
    </location>
</feature>
<evidence type="ECO:0000259" key="5">
    <source>
        <dbReference type="Pfam" id="PF00551"/>
    </source>
</evidence>
<dbReference type="Pfam" id="PF00551">
    <property type="entry name" value="Formyl_trans_N"/>
    <property type="match status" value="1"/>
</dbReference>
<dbReference type="EMBL" id="JACNFK010000031">
    <property type="protein sequence ID" value="MBC8519978.1"/>
    <property type="molecule type" value="Genomic_DNA"/>
</dbReference>
<evidence type="ECO:0000313" key="7">
    <source>
        <dbReference type="Proteomes" id="UP000654401"/>
    </source>
</evidence>
<organism evidence="6 7">
    <name type="scientific">Candidatus Thiopontia autotrophica</name>
    <dbReference type="NCBI Taxonomy" id="2841688"/>
    <lineage>
        <taxon>Bacteria</taxon>
        <taxon>Pseudomonadati</taxon>
        <taxon>Pseudomonadota</taxon>
        <taxon>Gammaproteobacteria</taxon>
        <taxon>Candidatus Thiopontia</taxon>
    </lineage>
</organism>
<evidence type="ECO:0000313" key="6">
    <source>
        <dbReference type="EMBL" id="MBC8519978.1"/>
    </source>
</evidence>
<dbReference type="NCBIfam" id="TIGR00639">
    <property type="entry name" value="PurN"/>
    <property type="match status" value="1"/>
</dbReference>
<dbReference type="Proteomes" id="UP000654401">
    <property type="component" value="Unassembled WGS sequence"/>
</dbReference>
<protein>
    <recommendedName>
        <fullName evidence="4">Phosphoribosylglycinamide formyltransferase</fullName>
        <ecNumber evidence="4">2.1.2.2</ecNumber>
    </recommendedName>
    <alternativeName>
        <fullName evidence="4">5'-phosphoribosylglycinamide transformylase</fullName>
    </alternativeName>
    <alternativeName>
        <fullName evidence="4">GAR transformylase</fullName>
        <shortName evidence="4">GART</shortName>
    </alternativeName>
</protein>
<dbReference type="InterPro" id="IPR004607">
    <property type="entry name" value="GART"/>
</dbReference>
<keyword evidence="2 4" id="KW-0808">Transferase</keyword>
<comment type="pathway">
    <text evidence="1 4">Purine metabolism; IMP biosynthesis via de novo pathway; N(2)-formyl-N(1)-(5-phospho-D-ribosyl)glycinamide from N(1)-(5-phospho-D-ribosyl)glycinamide (10-formyl THF route): step 1/1.</text>
</comment>
<feature type="site" description="Raises pKa of active site His" evidence="4">
    <location>
        <position position="159"/>
    </location>
</feature>
<dbReference type="GO" id="GO:0004644">
    <property type="term" value="F:phosphoribosylglycinamide formyltransferase activity"/>
    <property type="evidence" value="ECO:0007669"/>
    <property type="project" value="UniProtKB-UniRule"/>
</dbReference>
<dbReference type="Gene3D" id="3.40.50.170">
    <property type="entry name" value="Formyl transferase, N-terminal domain"/>
    <property type="match status" value="1"/>
</dbReference>
<comment type="caution">
    <text evidence="6">The sequence shown here is derived from an EMBL/GenBank/DDBJ whole genome shotgun (WGS) entry which is preliminary data.</text>
</comment>
<comment type="catalytic activity">
    <reaction evidence="4">
        <text>N(1)-(5-phospho-beta-D-ribosyl)glycinamide + (6R)-10-formyltetrahydrofolate = N(2)-formyl-N(1)-(5-phospho-beta-D-ribosyl)glycinamide + (6S)-5,6,7,8-tetrahydrofolate + H(+)</text>
        <dbReference type="Rhea" id="RHEA:15053"/>
        <dbReference type="ChEBI" id="CHEBI:15378"/>
        <dbReference type="ChEBI" id="CHEBI:57453"/>
        <dbReference type="ChEBI" id="CHEBI:143788"/>
        <dbReference type="ChEBI" id="CHEBI:147286"/>
        <dbReference type="ChEBI" id="CHEBI:195366"/>
        <dbReference type="EC" id="2.1.2.2"/>
    </reaction>
</comment>
<evidence type="ECO:0000256" key="4">
    <source>
        <dbReference type="HAMAP-Rule" id="MF_01930"/>
    </source>
</evidence>
<comment type="function">
    <text evidence="4">Catalyzes the transfer of a formyl group from 10-formyltetrahydrofolate to 5-phospho-ribosyl-glycinamide (GAR), producing 5-phospho-ribosyl-N-formylglycinamide (FGAR) and tetrahydrofolate.</text>
</comment>